<dbReference type="InterPro" id="IPR012675">
    <property type="entry name" value="Beta-grasp_dom_sf"/>
</dbReference>
<evidence type="ECO:0000259" key="7">
    <source>
        <dbReference type="PROSITE" id="PS51085"/>
    </source>
</evidence>
<keyword evidence="5" id="KW-0411">Iron-sulfur</keyword>
<evidence type="ECO:0000256" key="6">
    <source>
        <dbReference type="ARBA" id="ARBA00023075"/>
    </source>
</evidence>
<dbReference type="PROSITE" id="PS51085">
    <property type="entry name" value="2FE2S_FER_2"/>
    <property type="match status" value="1"/>
</dbReference>
<keyword evidence="2" id="KW-0479">Metal-binding</keyword>
<dbReference type="GO" id="GO:0016491">
    <property type="term" value="F:oxidoreductase activity"/>
    <property type="evidence" value="ECO:0007669"/>
    <property type="project" value="UniProtKB-KW"/>
</dbReference>
<evidence type="ECO:0000313" key="9">
    <source>
        <dbReference type="Proteomes" id="UP000256478"/>
    </source>
</evidence>
<keyword evidence="6" id="KW-0830">Ubiquinone</keyword>
<evidence type="ECO:0000256" key="5">
    <source>
        <dbReference type="ARBA" id="ARBA00023014"/>
    </source>
</evidence>
<organism evidence="8 9">
    <name type="scientific">Thalassotalea euphylliae</name>
    <dbReference type="NCBI Taxonomy" id="1655234"/>
    <lineage>
        <taxon>Bacteria</taxon>
        <taxon>Pseudomonadati</taxon>
        <taxon>Pseudomonadota</taxon>
        <taxon>Gammaproteobacteria</taxon>
        <taxon>Alteromonadales</taxon>
        <taxon>Colwelliaceae</taxon>
        <taxon>Thalassotalea</taxon>
    </lineage>
</organism>
<dbReference type="SUPFAM" id="SSF54292">
    <property type="entry name" value="2Fe-2S ferredoxin-like"/>
    <property type="match status" value="1"/>
</dbReference>
<dbReference type="InterPro" id="IPR051452">
    <property type="entry name" value="Diverse_Oxidoreductases"/>
</dbReference>
<dbReference type="InterPro" id="IPR036884">
    <property type="entry name" value="2Fe-2S-bd_dom_sf"/>
</dbReference>
<reference evidence="8 9" key="1">
    <citation type="submission" date="2018-08" db="EMBL/GenBank/DDBJ databases">
        <title>Thalassotalea euphylliae genome.</title>
        <authorList>
            <person name="Summers S."/>
            <person name="Rice S.A."/>
            <person name="Freckelton M.L."/>
            <person name="Nedved B.T."/>
            <person name="Hadfield M.G."/>
        </authorList>
    </citation>
    <scope>NUCLEOTIDE SEQUENCE [LARGE SCALE GENOMIC DNA]</scope>
    <source>
        <strain evidence="8 9">H1</strain>
    </source>
</reference>
<dbReference type="PANTHER" id="PTHR44379:SF2">
    <property type="entry name" value="BLR6218 PROTEIN"/>
    <property type="match status" value="1"/>
</dbReference>
<dbReference type="FunFam" id="1.10.150.120:FF:000003">
    <property type="entry name" value="Carbon monoxide dehydrogenase, small subunit"/>
    <property type="match status" value="1"/>
</dbReference>
<evidence type="ECO:0000256" key="4">
    <source>
        <dbReference type="ARBA" id="ARBA00023004"/>
    </source>
</evidence>
<dbReference type="Gene3D" id="1.10.150.120">
    <property type="entry name" value="[2Fe-2S]-binding domain"/>
    <property type="match status" value="1"/>
</dbReference>
<sequence length="217" mass="22713">MIKFEINGKSTALDVDPNAPLLWVVREVIGLTGSKFGCGMGLCGACTMHLNGEPVRTCVLPVSAANGQRVTTIEGIADGESLHPVQQAWVDENVPQCGYCQSGQIMSALALLEKNTNPSDKDIQAAMAGNICRCGTYPRIEKAIKRVISNGQPLPQSSPKESAVNTSAAVTLASNATNATQATNVTTASSGVEIFEPAKREVPSKADTGVKATREAV</sequence>
<dbReference type="SUPFAM" id="SSF47741">
    <property type="entry name" value="CO dehydrogenase ISP C-domain like"/>
    <property type="match status" value="1"/>
</dbReference>
<keyword evidence="1" id="KW-0001">2Fe-2S</keyword>
<evidence type="ECO:0000256" key="2">
    <source>
        <dbReference type="ARBA" id="ARBA00022723"/>
    </source>
</evidence>
<dbReference type="GO" id="GO:0046872">
    <property type="term" value="F:metal ion binding"/>
    <property type="evidence" value="ECO:0007669"/>
    <property type="project" value="UniProtKB-KW"/>
</dbReference>
<gene>
    <name evidence="8" type="ORF">DXX93_02470</name>
</gene>
<keyword evidence="3" id="KW-0560">Oxidoreductase</keyword>
<evidence type="ECO:0000256" key="1">
    <source>
        <dbReference type="ARBA" id="ARBA00022714"/>
    </source>
</evidence>
<proteinExistence type="predicted"/>
<protein>
    <submittedName>
        <fullName evidence="8">(2Fe-2S)-binding protein</fullName>
    </submittedName>
</protein>
<accession>A0A3E0TM98</accession>
<evidence type="ECO:0000313" key="8">
    <source>
        <dbReference type="EMBL" id="REL25523.1"/>
    </source>
</evidence>
<dbReference type="PANTHER" id="PTHR44379">
    <property type="entry name" value="OXIDOREDUCTASE WITH IRON-SULFUR SUBUNIT"/>
    <property type="match status" value="1"/>
</dbReference>
<dbReference type="InterPro" id="IPR002888">
    <property type="entry name" value="2Fe-2S-bd"/>
</dbReference>
<dbReference type="InterPro" id="IPR036010">
    <property type="entry name" value="2Fe-2S_ferredoxin-like_sf"/>
</dbReference>
<dbReference type="InterPro" id="IPR001041">
    <property type="entry name" value="2Fe-2S_ferredoxin-type"/>
</dbReference>
<dbReference type="Gene3D" id="3.10.20.30">
    <property type="match status" value="1"/>
</dbReference>
<dbReference type="OrthoDB" id="9775084at2"/>
<dbReference type="Pfam" id="PF01799">
    <property type="entry name" value="Fer2_2"/>
    <property type="match status" value="1"/>
</dbReference>
<dbReference type="InterPro" id="IPR006058">
    <property type="entry name" value="2Fe2S_fd_BS"/>
</dbReference>
<feature type="domain" description="2Fe-2S ferredoxin-type" evidence="7">
    <location>
        <begin position="1"/>
        <end position="76"/>
    </location>
</feature>
<comment type="caution">
    <text evidence="8">The sequence shown here is derived from an EMBL/GenBank/DDBJ whole genome shotgun (WGS) entry which is preliminary data.</text>
</comment>
<dbReference type="Pfam" id="PF00111">
    <property type="entry name" value="Fer2"/>
    <property type="match status" value="1"/>
</dbReference>
<dbReference type="Proteomes" id="UP000256478">
    <property type="component" value="Unassembled WGS sequence"/>
</dbReference>
<dbReference type="GO" id="GO:0051537">
    <property type="term" value="F:2 iron, 2 sulfur cluster binding"/>
    <property type="evidence" value="ECO:0007669"/>
    <property type="project" value="UniProtKB-KW"/>
</dbReference>
<keyword evidence="4" id="KW-0408">Iron</keyword>
<evidence type="ECO:0000256" key="3">
    <source>
        <dbReference type="ARBA" id="ARBA00023002"/>
    </source>
</evidence>
<dbReference type="AlphaFoldDB" id="A0A3E0TM98"/>
<dbReference type="PROSITE" id="PS00197">
    <property type="entry name" value="2FE2S_FER_1"/>
    <property type="match status" value="1"/>
</dbReference>
<name>A0A3E0TM98_9GAMM</name>
<dbReference type="EMBL" id="QUOU01000001">
    <property type="protein sequence ID" value="REL25523.1"/>
    <property type="molecule type" value="Genomic_DNA"/>
</dbReference>